<dbReference type="PANTHER" id="PTHR47481:SF36">
    <property type="entry name" value="CCHC-TYPE DOMAIN-CONTAINING PROTEIN"/>
    <property type="match status" value="1"/>
</dbReference>
<gene>
    <name evidence="2" type="ORF">POM88_010552</name>
</gene>
<dbReference type="InterPro" id="IPR054722">
    <property type="entry name" value="PolX-like_BBD"/>
</dbReference>
<reference evidence="2" key="2">
    <citation type="submission" date="2023-05" db="EMBL/GenBank/DDBJ databases">
        <authorList>
            <person name="Schelkunov M.I."/>
        </authorList>
    </citation>
    <scope>NUCLEOTIDE SEQUENCE</scope>
    <source>
        <strain evidence="2">Hsosn_3</strain>
        <tissue evidence="2">Leaf</tissue>
    </source>
</reference>
<accession>A0AAD8IVC4</accession>
<dbReference type="Pfam" id="PF14223">
    <property type="entry name" value="Retrotran_gag_2"/>
    <property type="match status" value="1"/>
</dbReference>
<protein>
    <recommendedName>
        <fullName evidence="1">Retrovirus-related Pol polyprotein from transposon TNT 1-94-like beta-barrel domain-containing protein</fullName>
    </recommendedName>
</protein>
<evidence type="ECO:0000313" key="2">
    <source>
        <dbReference type="EMBL" id="KAK1391496.1"/>
    </source>
</evidence>
<dbReference type="AlphaFoldDB" id="A0AAD8IVC4"/>
<evidence type="ECO:0000313" key="3">
    <source>
        <dbReference type="Proteomes" id="UP001237642"/>
    </source>
</evidence>
<dbReference type="EMBL" id="JAUIZM010000003">
    <property type="protein sequence ID" value="KAK1391496.1"/>
    <property type="molecule type" value="Genomic_DNA"/>
</dbReference>
<organism evidence="2 3">
    <name type="scientific">Heracleum sosnowskyi</name>
    <dbReference type="NCBI Taxonomy" id="360622"/>
    <lineage>
        <taxon>Eukaryota</taxon>
        <taxon>Viridiplantae</taxon>
        <taxon>Streptophyta</taxon>
        <taxon>Embryophyta</taxon>
        <taxon>Tracheophyta</taxon>
        <taxon>Spermatophyta</taxon>
        <taxon>Magnoliopsida</taxon>
        <taxon>eudicotyledons</taxon>
        <taxon>Gunneridae</taxon>
        <taxon>Pentapetalae</taxon>
        <taxon>asterids</taxon>
        <taxon>campanulids</taxon>
        <taxon>Apiales</taxon>
        <taxon>Apiaceae</taxon>
        <taxon>Apioideae</taxon>
        <taxon>apioid superclade</taxon>
        <taxon>Tordylieae</taxon>
        <taxon>Tordyliinae</taxon>
        <taxon>Heracleum</taxon>
    </lineage>
</organism>
<comment type="caution">
    <text evidence="2">The sequence shown here is derived from an EMBL/GenBank/DDBJ whole genome shotgun (WGS) entry which is preliminary data.</text>
</comment>
<proteinExistence type="predicted"/>
<sequence length="356" mass="40423">MYRDNNKEAYLQGQDLWDLISGDETEIPAEADLRRKWKINSGKALFSLRTSISKEYIEHVRDSTSPKDVWETLEKLFSRKNMARLQYLENELALTIQGTVSVEEYFLKIKHLCSEILELDKEEPVKDARLRRYLIRALTKQAASGNNQAYREEVLYSKEQMKSSFTKNLGDRKHSSKDEKQMSSAGACYRCGKLGHIKRANVVHESSGEQTKWEKCLSIEVSGEPLKTTYVVQPIDATASVNSSIDYTNEWIVDSVIVIADNSLHPVVKEGFYNEDNSDGVRLDDVYHVPGLKKNLASVSQITDSGRYVLFVPNNVQVLSNMNHISADVLLTGKRKEPLYVLSANEAYVEKTSKKG</sequence>
<name>A0AAD8IVC4_9APIA</name>
<dbReference type="Pfam" id="PF22936">
    <property type="entry name" value="Pol_BBD"/>
    <property type="match status" value="1"/>
</dbReference>
<feature type="domain" description="Retrovirus-related Pol polyprotein from transposon TNT 1-94-like beta-barrel" evidence="1">
    <location>
        <begin position="253"/>
        <end position="306"/>
    </location>
</feature>
<keyword evidence="3" id="KW-1185">Reference proteome</keyword>
<dbReference type="PANTHER" id="PTHR47481">
    <property type="match status" value="1"/>
</dbReference>
<evidence type="ECO:0000259" key="1">
    <source>
        <dbReference type="Pfam" id="PF22936"/>
    </source>
</evidence>
<reference evidence="2" key="1">
    <citation type="submission" date="2023-02" db="EMBL/GenBank/DDBJ databases">
        <title>Genome of toxic invasive species Heracleum sosnowskyi carries increased number of genes despite the absence of recent whole-genome duplications.</title>
        <authorList>
            <person name="Schelkunov M."/>
            <person name="Shtratnikova V."/>
            <person name="Makarenko M."/>
            <person name="Klepikova A."/>
            <person name="Omelchenko D."/>
            <person name="Novikova G."/>
            <person name="Obukhova E."/>
            <person name="Bogdanov V."/>
            <person name="Penin A."/>
            <person name="Logacheva M."/>
        </authorList>
    </citation>
    <scope>NUCLEOTIDE SEQUENCE</scope>
    <source>
        <strain evidence="2">Hsosn_3</strain>
        <tissue evidence="2">Leaf</tissue>
    </source>
</reference>
<dbReference type="Proteomes" id="UP001237642">
    <property type="component" value="Unassembled WGS sequence"/>
</dbReference>